<dbReference type="GO" id="GO:0003729">
    <property type="term" value="F:mRNA binding"/>
    <property type="evidence" value="ECO:0007669"/>
    <property type="project" value="InterPro"/>
</dbReference>
<dbReference type="PANTHER" id="PTHR34873:SF3">
    <property type="entry name" value="ADDICTION MODULE TOXIN, HICA FAMILY"/>
    <property type="match status" value="1"/>
</dbReference>
<evidence type="ECO:0000256" key="3">
    <source>
        <dbReference type="ARBA" id="ARBA00022722"/>
    </source>
</evidence>
<dbReference type="GO" id="GO:0004519">
    <property type="term" value="F:endonuclease activity"/>
    <property type="evidence" value="ECO:0007669"/>
    <property type="project" value="UniProtKB-KW"/>
</dbReference>
<keyword evidence="6" id="KW-0694">RNA-binding</keyword>
<dbReference type="Gene3D" id="3.30.920.30">
    <property type="entry name" value="Hypothetical protein"/>
    <property type="match status" value="1"/>
</dbReference>
<dbReference type="Pfam" id="PF07927">
    <property type="entry name" value="HicA_toxin"/>
    <property type="match status" value="1"/>
</dbReference>
<organism evidence="8 9">
    <name type="scientific">candidate division WWE3 bacterium CG_4_8_14_3_um_filter_42_11</name>
    <dbReference type="NCBI Taxonomy" id="1975076"/>
    <lineage>
        <taxon>Bacteria</taxon>
        <taxon>Katanobacteria</taxon>
    </lineage>
</organism>
<proteinExistence type="inferred from homology"/>
<evidence type="ECO:0000256" key="4">
    <source>
        <dbReference type="ARBA" id="ARBA00022759"/>
    </source>
</evidence>
<keyword evidence="7" id="KW-0346">Stress response</keyword>
<evidence type="ECO:0000313" key="8">
    <source>
        <dbReference type="EMBL" id="PJC69052.1"/>
    </source>
</evidence>
<evidence type="ECO:0000256" key="7">
    <source>
        <dbReference type="ARBA" id="ARBA00023016"/>
    </source>
</evidence>
<evidence type="ECO:0000313" key="9">
    <source>
        <dbReference type="Proteomes" id="UP000229438"/>
    </source>
</evidence>
<gene>
    <name evidence="8" type="ORF">CO015_01785</name>
</gene>
<keyword evidence="5" id="KW-0378">Hydrolase</keyword>
<protein>
    <recommendedName>
        <fullName evidence="10">Addiction module toxin, HicA family</fullName>
    </recommendedName>
</protein>
<comment type="similarity">
    <text evidence="1">Belongs to the HicA mRNA interferase family.</text>
</comment>
<keyword evidence="2" id="KW-1277">Toxin-antitoxin system</keyword>
<evidence type="ECO:0000256" key="6">
    <source>
        <dbReference type="ARBA" id="ARBA00022884"/>
    </source>
</evidence>
<evidence type="ECO:0008006" key="10">
    <source>
        <dbReference type="Google" id="ProtNLM"/>
    </source>
</evidence>
<keyword evidence="3" id="KW-0540">Nuclease</keyword>
<dbReference type="PANTHER" id="PTHR34873">
    <property type="entry name" value="SSR1766 PROTEIN"/>
    <property type="match status" value="1"/>
</dbReference>
<dbReference type="SUPFAM" id="SSF54786">
    <property type="entry name" value="YcfA/nrd intein domain"/>
    <property type="match status" value="1"/>
</dbReference>
<dbReference type="InterPro" id="IPR012933">
    <property type="entry name" value="HicA_mRNA_interferase"/>
</dbReference>
<dbReference type="InterPro" id="IPR038570">
    <property type="entry name" value="HicA_sf"/>
</dbReference>
<sequence length="74" mass="8412">MSTKLPVVKSKQVLKALLKANFKLVRQKGSHADLHHPDCRRTIVPIHTVDISKGTLRVILRQTEISIQEFTDLL</sequence>
<comment type="caution">
    <text evidence="8">The sequence shown here is derived from an EMBL/GenBank/DDBJ whole genome shotgun (WGS) entry which is preliminary data.</text>
</comment>
<accession>A0A2M8G7E2</accession>
<dbReference type="Proteomes" id="UP000229438">
    <property type="component" value="Unassembled WGS sequence"/>
</dbReference>
<name>A0A2M8G7E2_UNCKA</name>
<evidence type="ECO:0000256" key="1">
    <source>
        <dbReference type="ARBA" id="ARBA00006620"/>
    </source>
</evidence>
<dbReference type="EMBL" id="PFQS01000033">
    <property type="protein sequence ID" value="PJC69052.1"/>
    <property type="molecule type" value="Genomic_DNA"/>
</dbReference>
<evidence type="ECO:0000256" key="5">
    <source>
        <dbReference type="ARBA" id="ARBA00022801"/>
    </source>
</evidence>
<dbReference type="AlphaFoldDB" id="A0A2M8G7E2"/>
<keyword evidence="4" id="KW-0255">Endonuclease</keyword>
<dbReference type="GO" id="GO:0016787">
    <property type="term" value="F:hydrolase activity"/>
    <property type="evidence" value="ECO:0007669"/>
    <property type="project" value="UniProtKB-KW"/>
</dbReference>
<evidence type="ECO:0000256" key="2">
    <source>
        <dbReference type="ARBA" id="ARBA00022649"/>
    </source>
</evidence>
<reference evidence="9" key="1">
    <citation type="submission" date="2017-09" db="EMBL/GenBank/DDBJ databases">
        <title>Depth-based differentiation of microbial function through sediment-hosted aquifers and enrichment of novel symbionts in the deep terrestrial subsurface.</title>
        <authorList>
            <person name="Probst A.J."/>
            <person name="Ladd B."/>
            <person name="Jarett J.K."/>
            <person name="Geller-Mcgrath D.E."/>
            <person name="Sieber C.M.K."/>
            <person name="Emerson J.B."/>
            <person name="Anantharaman K."/>
            <person name="Thomas B.C."/>
            <person name="Malmstrom R."/>
            <person name="Stieglmeier M."/>
            <person name="Klingl A."/>
            <person name="Woyke T."/>
            <person name="Ryan C.M."/>
            <person name="Banfield J.F."/>
        </authorList>
    </citation>
    <scope>NUCLEOTIDE SEQUENCE [LARGE SCALE GENOMIC DNA]</scope>
</reference>